<gene>
    <name evidence="2" type="ORF">BLX24_19660</name>
</gene>
<feature type="chain" id="PRO_5010306207" evidence="1">
    <location>
        <begin position="21"/>
        <end position="231"/>
    </location>
</feature>
<keyword evidence="3" id="KW-1185">Reference proteome</keyword>
<dbReference type="RefSeq" id="WP_071504909.1">
    <property type="nucleotide sequence ID" value="NZ_MORL01000012.1"/>
</dbReference>
<dbReference type="AlphaFoldDB" id="A0A1S2VFG2"/>
<evidence type="ECO:0000313" key="2">
    <source>
        <dbReference type="EMBL" id="OIN57449.1"/>
    </source>
</evidence>
<dbReference type="Proteomes" id="UP000181790">
    <property type="component" value="Unassembled WGS sequence"/>
</dbReference>
<reference evidence="2 3" key="1">
    <citation type="submission" date="2016-10" db="EMBL/GenBank/DDBJ databases">
        <title>Arsenicibacter rosenii gen. nov., sp. nov., an efficient arsenic-methylating bacterium isolated from an arsenic-contaminated paddy soil.</title>
        <authorList>
            <person name="Huang K."/>
        </authorList>
    </citation>
    <scope>NUCLEOTIDE SEQUENCE [LARGE SCALE GENOMIC DNA]</scope>
    <source>
        <strain evidence="2 3">SM-1</strain>
    </source>
</reference>
<dbReference type="EMBL" id="MORL01000012">
    <property type="protein sequence ID" value="OIN57449.1"/>
    <property type="molecule type" value="Genomic_DNA"/>
</dbReference>
<sequence>MRHPLAAAGLLLLSVWTFNACQPETMADDPADAAYFPLETGRFTDYLVTEERYSLSQPPQSITYQLRELTGQPFLNATGDVAYRLHRYRRTSPPAVWQPDSLRAAYRTPVKAYRIESSVTKCVLSFPIFEGQRWPAIVTYPEYNTAFLRNIREPFSVLGKTYPQTITVVEADDSTLVGQHRQLAVYAPGIGLIYRQSTHLSFCAETPDCAGQHQIDYGIRQTFQLINYGKE</sequence>
<keyword evidence="1" id="KW-0732">Signal</keyword>
<protein>
    <submittedName>
        <fullName evidence="2">Uncharacterized protein</fullName>
    </submittedName>
</protein>
<comment type="caution">
    <text evidence="2">The sequence shown here is derived from an EMBL/GenBank/DDBJ whole genome shotgun (WGS) entry which is preliminary data.</text>
</comment>
<name>A0A1S2VFG2_9BACT</name>
<feature type="signal peptide" evidence="1">
    <location>
        <begin position="1"/>
        <end position="20"/>
    </location>
</feature>
<accession>A0A1S2VFG2</accession>
<evidence type="ECO:0000313" key="3">
    <source>
        <dbReference type="Proteomes" id="UP000181790"/>
    </source>
</evidence>
<proteinExistence type="predicted"/>
<dbReference type="OrthoDB" id="1467525at2"/>
<evidence type="ECO:0000256" key="1">
    <source>
        <dbReference type="SAM" id="SignalP"/>
    </source>
</evidence>
<organism evidence="2 3">
    <name type="scientific">Arsenicibacter rosenii</name>
    <dbReference type="NCBI Taxonomy" id="1750698"/>
    <lineage>
        <taxon>Bacteria</taxon>
        <taxon>Pseudomonadati</taxon>
        <taxon>Bacteroidota</taxon>
        <taxon>Cytophagia</taxon>
        <taxon>Cytophagales</taxon>
        <taxon>Spirosomataceae</taxon>
        <taxon>Arsenicibacter</taxon>
    </lineage>
</organism>